<dbReference type="InterPro" id="IPR058627">
    <property type="entry name" value="MdtA-like_C"/>
</dbReference>
<evidence type="ECO:0000256" key="1">
    <source>
        <dbReference type="ARBA" id="ARBA00004196"/>
    </source>
</evidence>
<evidence type="ECO:0000313" key="9">
    <source>
        <dbReference type="EMBL" id="SEK95290.1"/>
    </source>
</evidence>
<dbReference type="AlphaFoldDB" id="A0A1H7L901"/>
<evidence type="ECO:0000259" key="8">
    <source>
        <dbReference type="Pfam" id="PF25967"/>
    </source>
</evidence>
<sequence length="405" mass="43663">MTRKKQILIPIVILLAGILIFALFSSMKKPPAEKEVIDDTPIVAVERISVAPLTLTVDSYGVVKPKYETELVVQVSGQIVELSPAFVRGGFVQQGQLLARVDPNDYQAALIEAEATMASARAALETERAQGQVAEQEWQRITDTSPTELSLRKPQLAQELARVKAAQAAVLRAKRNLERTEIRAPYDAMIDSRNVGLGAFVTTGTSVGKVLGTAIAEVRLPVADNQLAFLIAQGKDAEVNLAGNFAGRDIVWSAKIVRSEGVIDSTSRMSYLVAEVKDPYALLANKQQEPIRFGSYVKAEILGKELASATKVPRYLVDNSRVALLNSDSTLRYASVDIVRQQGRDVIIASGLAEGDQIIVSALDYPIAGMKLALNSQADEEAIDTSADEADSQVALNDSGAEDKS</sequence>
<dbReference type="Gene3D" id="1.10.287.470">
    <property type="entry name" value="Helix hairpin bin"/>
    <property type="match status" value="1"/>
</dbReference>
<dbReference type="SUPFAM" id="SSF111369">
    <property type="entry name" value="HlyD-like secretion proteins"/>
    <property type="match status" value="1"/>
</dbReference>
<reference evidence="10" key="1">
    <citation type="submission" date="2016-10" db="EMBL/GenBank/DDBJ databases">
        <authorList>
            <person name="Varghese N."/>
            <person name="Submissions S."/>
        </authorList>
    </citation>
    <scope>NUCLEOTIDE SEQUENCE [LARGE SCALE GENOMIC DNA]</scope>
    <source>
        <strain evidence="10">CGMCC 1.9127</strain>
    </source>
</reference>
<feature type="domain" description="Multidrug resistance protein MdtA-like C-terminal permuted SH3" evidence="8">
    <location>
        <begin position="318"/>
        <end position="364"/>
    </location>
</feature>
<dbReference type="Gene3D" id="2.40.30.170">
    <property type="match status" value="1"/>
</dbReference>
<accession>A0A1H7L901</accession>
<evidence type="ECO:0000259" key="7">
    <source>
        <dbReference type="Pfam" id="PF25917"/>
    </source>
</evidence>
<feature type="transmembrane region" description="Helical" evidence="6">
    <location>
        <begin position="7"/>
        <end position="27"/>
    </location>
</feature>
<dbReference type="Gene3D" id="2.40.420.20">
    <property type="match status" value="1"/>
</dbReference>
<evidence type="ECO:0000256" key="5">
    <source>
        <dbReference type="SAM" id="MobiDB-lite"/>
    </source>
</evidence>
<dbReference type="Pfam" id="PF25967">
    <property type="entry name" value="RND-MFP_C"/>
    <property type="match status" value="1"/>
</dbReference>
<evidence type="ECO:0000256" key="4">
    <source>
        <dbReference type="SAM" id="Coils"/>
    </source>
</evidence>
<dbReference type="GO" id="GO:1990281">
    <property type="term" value="C:efflux pump complex"/>
    <property type="evidence" value="ECO:0007669"/>
    <property type="project" value="TreeGrafter"/>
</dbReference>
<keyword evidence="6" id="KW-0812">Transmembrane</keyword>
<protein>
    <submittedName>
        <fullName evidence="9">RND family efflux transporter, MFP subunit</fullName>
    </submittedName>
</protein>
<dbReference type="PANTHER" id="PTHR30469:SF12">
    <property type="entry name" value="MULTIDRUG RESISTANCE PROTEIN MDTA"/>
    <property type="match status" value="1"/>
</dbReference>
<feature type="coiled-coil region" evidence="4">
    <location>
        <begin position="156"/>
        <end position="183"/>
    </location>
</feature>
<dbReference type="InterPro" id="IPR058625">
    <property type="entry name" value="MdtA-like_BSH"/>
</dbReference>
<keyword evidence="6" id="KW-1133">Transmembrane helix</keyword>
<keyword evidence="6" id="KW-0472">Membrane</keyword>
<keyword evidence="3" id="KW-0813">Transport</keyword>
<dbReference type="OrthoDB" id="5730196at2"/>
<gene>
    <name evidence="9" type="ORF">SAMN05216262_10481</name>
</gene>
<comment type="similarity">
    <text evidence="2">Belongs to the membrane fusion protein (MFP) (TC 8.A.1) family.</text>
</comment>
<dbReference type="Proteomes" id="UP000199297">
    <property type="component" value="Unassembled WGS sequence"/>
</dbReference>
<dbReference type="InterPro" id="IPR006143">
    <property type="entry name" value="RND_pump_MFP"/>
</dbReference>
<dbReference type="Pfam" id="PF25917">
    <property type="entry name" value="BSH_RND"/>
    <property type="match status" value="1"/>
</dbReference>
<evidence type="ECO:0000256" key="3">
    <source>
        <dbReference type="ARBA" id="ARBA00022448"/>
    </source>
</evidence>
<dbReference type="GO" id="GO:0015562">
    <property type="term" value="F:efflux transmembrane transporter activity"/>
    <property type="evidence" value="ECO:0007669"/>
    <property type="project" value="TreeGrafter"/>
</dbReference>
<keyword evidence="10" id="KW-1185">Reference proteome</keyword>
<evidence type="ECO:0000313" key="10">
    <source>
        <dbReference type="Proteomes" id="UP000199297"/>
    </source>
</evidence>
<proteinExistence type="inferred from homology"/>
<feature type="domain" description="Multidrug resistance protein MdtA-like barrel-sandwich hybrid" evidence="7">
    <location>
        <begin position="71"/>
        <end position="210"/>
    </location>
</feature>
<dbReference type="NCBIfam" id="TIGR01730">
    <property type="entry name" value="RND_mfp"/>
    <property type="match status" value="1"/>
</dbReference>
<organism evidence="9 10">
    <name type="scientific">Colwellia chukchiensis</name>
    <dbReference type="NCBI Taxonomy" id="641665"/>
    <lineage>
        <taxon>Bacteria</taxon>
        <taxon>Pseudomonadati</taxon>
        <taxon>Pseudomonadota</taxon>
        <taxon>Gammaproteobacteria</taxon>
        <taxon>Alteromonadales</taxon>
        <taxon>Colwelliaceae</taxon>
        <taxon>Colwellia</taxon>
    </lineage>
</organism>
<dbReference type="Gene3D" id="2.40.50.100">
    <property type="match status" value="1"/>
</dbReference>
<dbReference type="RefSeq" id="WP_092251257.1">
    <property type="nucleotide sequence ID" value="NZ_FOBI01000004.1"/>
</dbReference>
<comment type="subcellular location">
    <subcellularLocation>
        <location evidence="1">Cell envelope</location>
    </subcellularLocation>
</comment>
<feature type="region of interest" description="Disordered" evidence="5">
    <location>
        <begin position="383"/>
        <end position="405"/>
    </location>
</feature>
<keyword evidence="4" id="KW-0175">Coiled coil</keyword>
<name>A0A1H7L901_9GAMM</name>
<dbReference type="STRING" id="641665.GCA_002104455_02926"/>
<evidence type="ECO:0000256" key="2">
    <source>
        <dbReference type="ARBA" id="ARBA00009477"/>
    </source>
</evidence>
<evidence type="ECO:0000256" key="6">
    <source>
        <dbReference type="SAM" id="Phobius"/>
    </source>
</evidence>
<dbReference type="PANTHER" id="PTHR30469">
    <property type="entry name" value="MULTIDRUG RESISTANCE PROTEIN MDTA"/>
    <property type="match status" value="1"/>
</dbReference>
<dbReference type="EMBL" id="FOBI01000004">
    <property type="protein sequence ID" value="SEK95290.1"/>
    <property type="molecule type" value="Genomic_DNA"/>
</dbReference>